<evidence type="ECO:0008006" key="4">
    <source>
        <dbReference type="Google" id="ProtNLM"/>
    </source>
</evidence>
<proteinExistence type="predicted"/>
<evidence type="ECO:0000256" key="1">
    <source>
        <dbReference type="SAM" id="Phobius"/>
    </source>
</evidence>
<evidence type="ECO:0000313" key="3">
    <source>
        <dbReference type="Proteomes" id="UP001231915"/>
    </source>
</evidence>
<comment type="caution">
    <text evidence="2">The sequence shown here is derived from an EMBL/GenBank/DDBJ whole genome shotgun (WGS) entry which is preliminary data.</text>
</comment>
<dbReference type="EMBL" id="JASJUT010000001">
    <property type="protein sequence ID" value="MDK2594226.1"/>
    <property type="molecule type" value="Genomic_DNA"/>
</dbReference>
<organism evidence="2 3">
    <name type="scientific">Pseudoalteromonas obscura</name>
    <dbReference type="NCBI Taxonomy" id="3048491"/>
    <lineage>
        <taxon>Bacteria</taxon>
        <taxon>Pseudomonadati</taxon>
        <taxon>Pseudomonadota</taxon>
        <taxon>Gammaproteobacteria</taxon>
        <taxon>Alteromonadales</taxon>
        <taxon>Pseudoalteromonadaceae</taxon>
        <taxon>Pseudoalteromonas</taxon>
    </lineage>
</organism>
<sequence length="595" mass="66504">MARDDNKKTELEGQAAIERWLKGVDAWNKWVEENPVADVSFAGADFSQYNKVSFMDYIFPKGDVRFNNAQFGEGEVDFEGAQFGEGDVRFNNAQFGEGGVSFFKAKFGEGDVSFFKAQFGEGDVSFSNAQFGEGDVSFSNAQFGEGYVRFSNAQFGEGDVSFFNAQFGEGDVSFFTAKFGEGDVSFNNAQFGEGEVDFAGAQFGEGCVSFNNAQFGEGDVSFYYAQLGEGYVNFATAKFGDGDVSFFKAKFGDGGVNFFKAKFGEGDVDFTDVQFGEGSVNFSRAQFGEGDVNFLGAQFGEGDVNFSNVQFGMGDVSFESIKLSGQFNFMDVTRTERINSLSFKFATFDGPLCLDNHNFNCVPDFTNTKLSHQLSLSHFTVSNKLTHKGYLIPHSLIILKKLWFGSELKHSKIKSSLKLSKKLSKKLPWLSKTTAADKQDIDRLRRLKELAETNKHHKLALDLHIEEMKSSRWIETTSKRALLAEFLFEKFGDYGRSIQRPLLGITFLGFLCSPIYYYSSSVKNPLWSDAIYYSFSQMLHLIPSSRTGRSELAKRLFEKAELIPNHIFLLSWSQSLASIALVFLLGLALRNRFRI</sequence>
<reference evidence="2 3" key="1">
    <citation type="submission" date="2023-05" db="EMBL/GenBank/DDBJ databases">
        <title>Pseudoalteromonas ardens sp. nov., Pseudoalteromonas obscura sp. nov., and Pseudoalteromonas umbrosa sp. nov., isolated from the coral Montipora capitata.</title>
        <authorList>
            <person name="Thomas E.M."/>
            <person name="Smith E.M."/>
            <person name="Papke E."/>
            <person name="Shlafstein M.D."/>
            <person name="Oline D.K."/>
            <person name="Videau P."/>
            <person name="Saw J.H."/>
            <person name="Strangman W.K."/>
            <person name="Ushijima B."/>
        </authorList>
    </citation>
    <scope>NUCLEOTIDE SEQUENCE [LARGE SCALE GENOMIC DNA]</scope>
    <source>
        <strain evidence="2 3">P94</strain>
    </source>
</reference>
<dbReference type="RefSeq" id="WP_284136413.1">
    <property type="nucleotide sequence ID" value="NZ_JASJUT010000001.1"/>
</dbReference>
<protein>
    <recommendedName>
        <fullName evidence="4">Pentapeptide repeat-containing protein</fullName>
    </recommendedName>
</protein>
<accession>A0ABT7EGQ0</accession>
<evidence type="ECO:0000313" key="2">
    <source>
        <dbReference type="EMBL" id="MDK2594226.1"/>
    </source>
</evidence>
<keyword evidence="1" id="KW-0812">Transmembrane</keyword>
<keyword evidence="3" id="KW-1185">Reference proteome</keyword>
<gene>
    <name evidence="2" type="ORF">QNM18_03955</name>
</gene>
<feature type="transmembrane region" description="Helical" evidence="1">
    <location>
        <begin position="567"/>
        <end position="589"/>
    </location>
</feature>
<keyword evidence="1" id="KW-1133">Transmembrane helix</keyword>
<name>A0ABT7EGQ0_9GAMM</name>
<dbReference type="Proteomes" id="UP001231915">
    <property type="component" value="Unassembled WGS sequence"/>
</dbReference>
<keyword evidence="1" id="KW-0472">Membrane</keyword>